<dbReference type="CDD" id="cd16430">
    <property type="entry name" value="TraB"/>
    <property type="match status" value="1"/>
</dbReference>
<reference evidence="4" key="1">
    <citation type="journal article" date="2018" name="Genome Biol.">
        <title>SKESA: strategic k-mer extension for scrupulous assemblies.</title>
        <authorList>
            <person name="Souvorov A."/>
            <person name="Agarwala R."/>
            <person name="Lipman D.J."/>
        </authorList>
    </citation>
    <scope>NUCLEOTIDE SEQUENCE</scope>
    <source>
        <strain evidence="4">MA.GW_S01999-08</strain>
    </source>
</reference>
<evidence type="ECO:0000256" key="2">
    <source>
        <dbReference type="SAM" id="MobiDB-lite"/>
    </source>
</evidence>
<dbReference type="NCBIfam" id="NF010289">
    <property type="entry name" value="PRK13729.1"/>
    <property type="match status" value="1"/>
</dbReference>
<dbReference type="InterPro" id="IPR005498">
    <property type="entry name" value="T4SS_VirB10/TraB/TrbI"/>
</dbReference>
<dbReference type="EMBL" id="DAAVNH010000012">
    <property type="protein sequence ID" value="HAF5506629.1"/>
    <property type="molecule type" value="Genomic_DNA"/>
</dbReference>
<dbReference type="Pfam" id="PF03743">
    <property type="entry name" value="TrbI"/>
    <property type="match status" value="1"/>
</dbReference>
<name>A0A749FV84_SALER</name>
<sequence length="476" mass="50674">MAGINTVVKRKQYLWLGIVLVGAAAAIGGGLYLSDVDMGVNGDTTAEQEPVPDMTGVVDTTFDDKLRQHATTEMQVTAAQMQKQYEEVRRELDILNKQRGDDQHRIEKLGQDNAALAEQVKALGASPVTATGEPVPQKPVYSPGPEGEPQPGNPPVSFPPQGVGAVPPPTAFYPGHGTTPPPQVTYQSLPVPNRIQRKTFSYDTATKKGPSLPYIPSGSFAKSVLIEGADANASVTGNESTVPMQLRITGLVEMPNSKTYDATGCFVGLEAWGDVSSERAIVRTRNISCLKNGKTIDMPIKGHVSFRGKNGIKGEVVMRNGKILGWAWGAGFVDGIGQGIERASQPAVGLGATAAYGAGDVLKMGIGGGASKAAQTLSDYYIKRAEQYHPVIPIGAGNEVTVVFQDGFQLKTVEELALEKSQNRKEEENPESPVPVPPSTESHLNGFNTDQMLKQLGNLNPQQFMSGSQGDKTHGN</sequence>
<protein>
    <submittedName>
        <fullName evidence="4">Conjugal transfer protein TraB</fullName>
    </submittedName>
</protein>
<comment type="caution">
    <text evidence="4">The sequence shown here is derived from an EMBL/GenBank/DDBJ whole genome shotgun (WGS) entry which is preliminary data.</text>
</comment>
<keyword evidence="3" id="KW-1133">Transmembrane helix</keyword>
<evidence type="ECO:0000256" key="1">
    <source>
        <dbReference type="SAM" id="Coils"/>
    </source>
</evidence>
<reference evidence="4" key="2">
    <citation type="submission" date="2020-02" db="EMBL/GenBank/DDBJ databases">
        <authorList>
            <consortium name="NCBI Pathogen Detection Project"/>
        </authorList>
    </citation>
    <scope>NUCLEOTIDE SEQUENCE</scope>
    <source>
        <strain evidence="4">MA.GW_S01999-08</strain>
    </source>
</reference>
<feature type="compositionally biased region" description="Polar residues" evidence="2">
    <location>
        <begin position="443"/>
        <end position="470"/>
    </location>
</feature>
<accession>A0A749FV84</accession>
<feature type="region of interest" description="Disordered" evidence="2">
    <location>
        <begin position="419"/>
        <end position="476"/>
    </location>
</feature>
<keyword evidence="3" id="KW-0812">Transmembrane</keyword>
<feature type="compositionally biased region" description="Pro residues" evidence="2">
    <location>
        <begin position="146"/>
        <end position="158"/>
    </location>
</feature>
<gene>
    <name evidence="4" type="ORF">G8C29_004267</name>
</gene>
<evidence type="ECO:0000313" key="4">
    <source>
        <dbReference type="EMBL" id="HAF5506629.1"/>
    </source>
</evidence>
<keyword evidence="3" id="KW-0472">Membrane</keyword>
<dbReference type="AlphaFoldDB" id="A0A749FV84"/>
<evidence type="ECO:0000256" key="3">
    <source>
        <dbReference type="SAM" id="Phobius"/>
    </source>
</evidence>
<proteinExistence type="predicted"/>
<organism evidence="4">
    <name type="scientific">Salmonella enterica</name>
    <name type="common">Salmonella choleraesuis</name>
    <dbReference type="NCBI Taxonomy" id="28901"/>
    <lineage>
        <taxon>Bacteria</taxon>
        <taxon>Pseudomonadati</taxon>
        <taxon>Pseudomonadota</taxon>
        <taxon>Gammaproteobacteria</taxon>
        <taxon>Enterobacterales</taxon>
        <taxon>Enterobacteriaceae</taxon>
        <taxon>Salmonella</taxon>
    </lineage>
</organism>
<keyword evidence="1" id="KW-0175">Coiled coil</keyword>
<feature type="coiled-coil region" evidence="1">
    <location>
        <begin position="71"/>
        <end position="98"/>
    </location>
</feature>
<feature type="region of interest" description="Disordered" evidence="2">
    <location>
        <begin position="124"/>
        <end position="189"/>
    </location>
</feature>
<feature type="transmembrane region" description="Helical" evidence="3">
    <location>
        <begin position="12"/>
        <end position="33"/>
    </location>
</feature>